<comment type="similarity">
    <text evidence="2">Belongs to the DapA family.</text>
</comment>
<dbReference type="EMBL" id="ADLK01000017">
    <property type="protein sequence ID" value="KMW20957.1"/>
    <property type="molecule type" value="Genomic_DNA"/>
</dbReference>
<dbReference type="PANTHER" id="PTHR42849">
    <property type="entry name" value="N-ACETYLNEURAMINATE LYASE"/>
    <property type="match status" value="1"/>
</dbReference>
<dbReference type="OrthoDB" id="9782828at2"/>
<dbReference type="AlphaFoldDB" id="A0A0J9C751"/>
<dbReference type="GeneID" id="93164405"/>
<comment type="caution">
    <text evidence="5">The sequence shown here is derived from an EMBL/GenBank/DDBJ whole genome shotgun (WGS) entry which is preliminary data.</text>
</comment>
<dbReference type="GO" id="GO:0005829">
    <property type="term" value="C:cytosol"/>
    <property type="evidence" value="ECO:0007669"/>
    <property type="project" value="TreeGrafter"/>
</dbReference>
<evidence type="ECO:0000313" key="6">
    <source>
        <dbReference type="Proteomes" id="UP000037392"/>
    </source>
</evidence>
<dbReference type="RefSeq" id="WP_048929696.1">
    <property type="nucleotide sequence ID" value="NZ_KQ235877.1"/>
</dbReference>
<name>A0A0J9C751_9FIRM</name>
<evidence type="ECO:0000256" key="2">
    <source>
        <dbReference type="PIRNR" id="PIRNR001365"/>
    </source>
</evidence>
<proteinExistence type="inferred from homology"/>
<feature type="active site" description="Proton donor/acceptor" evidence="3">
    <location>
        <position position="140"/>
    </location>
</feature>
<dbReference type="InterPro" id="IPR013785">
    <property type="entry name" value="Aldolase_TIM"/>
</dbReference>
<dbReference type="Proteomes" id="UP000037392">
    <property type="component" value="Unassembled WGS sequence"/>
</dbReference>
<evidence type="ECO:0000313" key="5">
    <source>
        <dbReference type="EMBL" id="KMW20957.1"/>
    </source>
</evidence>
<feature type="active site" description="Schiff-base intermediate with substrate" evidence="3">
    <location>
        <position position="168"/>
    </location>
</feature>
<feature type="binding site" evidence="4">
    <location>
        <position position="52"/>
    </location>
    <ligand>
        <name>pyruvate</name>
        <dbReference type="ChEBI" id="CHEBI:15361"/>
    </ligand>
</feature>
<dbReference type="Pfam" id="PF00701">
    <property type="entry name" value="DHDPS"/>
    <property type="match status" value="1"/>
</dbReference>
<gene>
    <name evidence="5" type="ORF">HMPREF9470_01801</name>
</gene>
<organism evidence="5 6">
    <name type="scientific">[Clostridium] citroniae WAL-19142</name>
    <dbReference type="NCBI Taxonomy" id="742734"/>
    <lineage>
        <taxon>Bacteria</taxon>
        <taxon>Bacillati</taxon>
        <taxon>Bacillota</taxon>
        <taxon>Clostridia</taxon>
        <taxon>Lachnospirales</taxon>
        <taxon>Lachnospiraceae</taxon>
        <taxon>Enterocloster</taxon>
    </lineage>
</organism>
<dbReference type="GO" id="GO:0008747">
    <property type="term" value="F:N-acetylneuraminate lyase activity"/>
    <property type="evidence" value="ECO:0007669"/>
    <property type="project" value="TreeGrafter"/>
</dbReference>
<dbReference type="PRINTS" id="PR00146">
    <property type="entry name" value="DHPICSNTHASE"/>
</dbReference>
<dbReference type="InterPro" id="IPR002220">
    <property type="entry name" value="DapA-like"/>
</dbReference>
<dbReference type="PIRSF" id="PIRSF001365">
    <property type="entry name" value="DHDPS"/>
    <property type="match status" value="1"/>
</dbReference>
<protein>
    <recommendedName>
        <fullName evidence="7">N-acetylneuraminate lyase</fullName>
    </recommendedName>
</protein>
<dbReference type="PATRIC" id="fig|742734.4.peg.1932"/>
<keyword evidence="1 2" id="KW-0456">Lyase</keyword>
<evidence type="ECO:0008006" key="7">
    <source>
        <dbReference type="Google" id="ProtNLM"/>
    </source>
</evidence>
<accession>A0A0J9C751</accession>
<evidence type="ECO:0000256" key="3">
    <source>
        <dbReference type="PIRSR" id="PIRSR001365-1"/>
    </source>
</evidence>
<dbReference type="Gene3D" id="3.20.20.70">
    <property type="entry name" value="Aldolase class I"/>
    <property type="match status" value="1"/>
</dbReference>
<dbReference type="GO" id="GO:0019262">
    <property type="term" value="P:N-acetylneuraminate catabolic process"/>
    <property type="evidence" value="ECO:0007669"/>
    <property type="project" value="TreeGrafter"/>
</dbReference>
<reference evidence="5 6" key="1">
    <citation type="submission" date="2011-04" db="EMBL/GenBank/DDBJ databases">
        <title>The Genome Sequence of Clostridium citroniae WAL-19142.</title>
        <authorList>
            <consortium name="The Broad Institute Genome Sequencing Platform"/>
            <person name="Earl A."/>
            <person name="Ward D."/>
            <person name="Feldgarden M."/>
            <person name="Gevers D."/>
            <person name="Warren Y.A."/>
            <person name="Tyrrell K.L."/>
            <person name="Citron D.M."/>
            <person name="Goldstein E.J."/>
            <person name="Daigneault M."/>
            <person name="Allen-Vercoe E."/>
            <person name="Young S.K."/>
            <person name="Zeng Q."/>
            <person name="Gargeya S."/>
            <person name="Fitzgerald M."/>
            <person name="Haas B."/>
            <person name="Abouelleil A."/>
            <person name="Alvarado L."/>
            <person name="Arachchi H.M."/>
            <person name="Berlin A."/>
            <person name="Brown A."/>
            <person name="Chapman S.B."/>
            <person name="Chen Z."/>
            <person name="Dunbar C."/>
            <person name="Freedman E."/>
            <person name="Gearin G."/>
            <person name="Gellesch M."/>
            <person name="Goldberg J."/>
            <person name="Griggs A."/>
            <person name="Gujja S."/>
            <person name="Heilman E.R."/>
            <person name="Heiman D."/>
            <person name="Howarth C."/>
            <person name="Larson L."/>
            <person name="Lui A."/>
            <person name="MacDonald P.J."/>
            <person name="Mehta T."/>
            <person name="Montmayeur A."/>
            <person name="Murphy C."/>
            <person name="Neiman D."/>
            <person name="Pearson M."/>
            <person name="Priest M."/>
            <person name="Roberts A."/>
            <person name="Saif S."/>
            <person name="Shea T."/>
            <person name="Shenoy N."/>
            <person name="Sisk P."/>
            <person name="Stolte C."/>
            <person name="Sykes S."/>
            <person name="White J."/>
            <person name="Yandava C."/>
            <person name="Wortman J."/>
            <person name="Nusbaum C."/>
            <person name="Birren B."/>
        </authorList>
    </citation>
    <scope>NUCLEOTIDE SEQUENCE [LARGE SCALE GENOMIC DNA]</scope>
    <source>
        <strain evidence="5 6">WAL-19142</strain>
    </source>
</reference>
<sequence>MSKYDVNKFKQVTVALNTPFQPDGSVDLKAVRAVVNYFYNKGIRQMYVCGSTGEGFLLDTQERMAVTETVLEEAAGRMNIIVHVGCPDTRHSEELARHAEKAGANATSAVPCVYYRMGEESVFQHWTRITEAADLPFFIYNIPQLTGFNLSMDLFRRMLENEKVAGIKCSSDPAQDILRFKLAGGKDFLVFNGPDEQFIAGRLMGADAGIGGTYGAMPELYLKMDDLVNRGEWEKAQMVQNLVTPLIYRLCSFASMHGAVKGIISLDGCPMGDPRLPFLPVALDDPQLAALYHDIRQAVKDTKDL</sequence>
<evidence type="ECO:0000256" key="4">
    <source>
        <dbReference type="PIRSR" id="PIRSR001365-2"/>
    </source>
</evidence>
<dbReference type="SMART" id="SM01130">
    <property type="entry name" value="DHDPS"/>
    <property type="match status" value="1"/>
</dbReference>
<feature type="binding site" evidence="4">
    <location>
        <position position="210"/>
    </location>
    <ligand>
        <name>pyruvate</name>
        <dbReference type="ChEBI" id="CHEBI:15361"/>
    </ligand>
</feature>
<dbReference type="SUPFAM" id="SSF51569">
    <property type="entry name" value="Aldolase"/>
    <property type="match status" value="1"/>
</dbReference>
<evidence type="ECO:0000256" key="1">
    <source>
        <dbReference type="ARBA" id="ARBA00023239"/>
    </source>
</evidence>
<dbReference type="PANTHER" id="PTHR42849:SF1">
    <property type="entry name" value="N-ACETYLNEURAMINATE LYASE"/>
    <property type="match status" value="1"/>
</dbReference>